<dbReference type="AlphaFoldDB" id="A0A9J6BNA1"/>
<dbReference type="InterPro" id="IPR057650">
    <property type="entry name" value="UBL_UBAC1"/>
</dbReference>
<dbReference type="OrthoDB" id="336240at2759"/>
<gene>
    <name evidence="2" type="ORF">PVAND_001379</name>
</gene>
<proteinExistence type="predicted"/>
<reference evidence="2" key="1">
    <citation type="submission" date="2021-03" db="EMBL/GenBank/DDBJ databases">
        <title>Chromosome level genome of the anhydrobiotic midge Polypedilum vanderplanki.</title>
        <authorList>
            <person name="Yoshida Y."/>
            <person name="Kikawada T."/>
            <person name="Gusev O."/>
        </authorList>
    </citation>
    <scope>NUCLEOTIDE SEQUENCE</scope>
    <source>
        <strain evidence="2">NIAS01</strain>
        <tissue evidence="2">Whole body or cell culture</tissue>
    </source>
</reference>
<feature type="domain" description="UBA" evidence="1">
    <location>
        <begin position="186"/>
        <end position="226"/>
    </location>
</feature>
<dbReference type="Proteomes" id="UP001107558">
    <property type="component" value="Chromosome 3"/>
</dbReference>
<feature type="domain" description="UBA" evidence="1">
    <location>
        <begin position="278"/>
        <end position="322"/>
    </location>
</feature>
<accession>A0A9J6BNA1</accession>
<comment type="caution">
    <text evidence="2">The sequence shown here is derived from an EMBL/GenBank/DDBJ whole genome shotgun (WGS) entry which is preliminary data.</text>
</comment>
<evidence type="ECO:0000313" key="2">
    <source>
        <dbReference type="EMBL" id="KAG5671167.1"/>
    </source>
</evidence>
<dbReference type="Gene3D" id="1.10.8.10">
    <property type="entry name" value="DNA helicase RuvA subunit, C-terminal domain"/>
    <property type="match status" value="2"/>
</dbReference>
<evidence type="ECO:0000259" key="1">
    <source>
        <dbReference type="PROSITE" id="PS50030"/>
    </source>
</evidence>
<dbReference type="InterPro" id="IPR015940">
    <property type="entry name" value="UBA"/>
</dbReference>
<organism evidence="2 3">
    <name type="scientific">Polypedilum vanderplanki</name>
    <name type="common">Sleeping chironomid midge</name>
    <dbReference type="NCBI Taxonomy" id="319348"/>
    <lineage>
        <taxon>Eukaryota</taxon>
        <taxon>Metazoa</taxon>
        <taxon>Ecdysozoa</taxon>
        <taxon>Arthropoda</taxon>
        <taxon>Hexapoda</taxon>
        <taxon>Insecta</taxon>
        <taxon>Pterygota</taxon>
        <taxon>Neoptera</taxon>
        <taxon>Endopterygota</taxon>
        <taxon>Diptera</taxon>
        <taxon>Nematocera</taxon>
        <taxon>Chironomoidea</taxon>
        <taxon>Chironomidae</taxon>
        <taxon>Chironominae</taxon>
        <taxon>Polypedilum</taxon>
        <taxon>Polypedilum</taxon>
    </lineage>
</organism>
<dbReference type="GO" id="GO:0000151">
    <property type="term" value="C:ubiquitin ligase complex"/>
    <property type="evidence" value="ECO:0007669"/>
    <property type="project" value="TreeGrafter"/>
</dbReference>
<dbReference type="EMBL" id="JADBJN010000003">
    <property type="protein sequence ID" value="KAG5671167.1"/>
    <property type="molecule type" value="Genomic_DNA"/>
</dbReference>
<dbReference type="SMART" id="SM00165">
    <property type="entry name" value="UBA"/>
    <property type="match status" value="2"/>
</dbReference>
<dbReference type="PANTHER" id="PTHR46738:SF1">
    <property type="entry name" value="UBIQUITIN-ASSOCIATED DOMAIN-CONTAINING PROTEIN 1"/>
    <property type="match status" value="1"/>
</dbReference>
<dbReference type="Pfam" id="PF23326">
    <property type="entry name" value="UBL_UBAC1"/>
    <property type="match status" value="1"/>
</dbReference>
<protein>
    <recommendedName>
        <fullName evidence="1">UBA domain-containing protein</fullName>
    </recommendedName>
</protein>
<dbReference type="SUPFAM" id="SSF46934">
    <property type="entry name" value="UBA-like"/>
    <property type="match status" value="2"/>
</dbReference>
<keyword evidence="3" id="KW-1185">Reference proteome</keyword>
<dbReference type="PANTHER" id="PTHR46738">
    <property type="entry name" value="UBIQUITIN-ASSOCIATED DOMAIN-CONTAINING PROTEIN 1"/>
    <property type="match status" value="1"/>
</dbReference>
<name>A0A9J6BNA1_POLVA</name>
<sequence length="419" mass="48902">MFTELLSSIRNLLWSSRIVNNSSTQLIKVITSNFGVFIFQIEKHEILLYIKKLFLNAIDETDEEKLLQMKLIHVRTGKELNDFESLEVLKIKSNEEFILIFYRNKENEENFHHGPKYDEIYSKTKILPTNPNQMRPIANFNYILRQDDLKKIFITLAQECAYIIGIHSYSNKLINFYRQKIHNYISTRKDVFKVLCHLGFPKKHVERALKLSANNYKIALDWLIDNVKYHETTETSPRLSLTSSNRRYSILSSKFNPNDSTISERVEGLLEIVNFYSEKDEAVFIDYLTSMIFMGYEIDEAREALTLTNNNIGAACAYLAGESNPSILELRRGLSNSSHIYKSLMNSSQVQELLSFPESFVYFLTFIDKRQFEWETFEHSYGDIMEYIVNLYHEEKHSLAVNQFNNSLIPISALSASNS</sequence>
<dbReference type="InterPro" id="IPR052476">
    <property type="entry name" value="UBAC1"/>
</dbReference>
<dbReference type="PROSITE" id="PS50030">
    <property type="entry name" value="UBA"/>
    <property type="match status" value="2"/>
</dbReference>
<evidence type="ECO:0000313" key="3">
    <source>
        <dbReference type="Proteomes" id="UP001107558"/>
    </source>
</evidence>
<dbReference type="InterPro" id="IPR009060">
    <property type="entry name" value="UBA-like_sf"/>
</dbReference>